<accession>A0A7Y6IIU7</accession>
<feature type="domain" description="NACHT N-terminal Helical" evidence="1">
    <location>
        <begin position="3"/>
        <end position="228"/>
    </location>
</feature>
<dbReference type="SUPFAM" id="SSF52540">
    <property type="entry name" value="P-loop containing nucleoside triphosphate hydrolases"/>
    <property type="match status" value="1"/>
</dbReference>
<name>A0A7Y6IIU7_9ACTN</name>
<sequence>MTDTLSYADALKILGCNENRLFKVAEFAATAGLTGWALAGGAQTALSLFDLKNDVVRYGEDVLRRVSGWRTGVNRFTRTQRLAAAHAVVVVSAYFRALDESELPFDLRRLRLDRGVQSALAAGGAPADGFAELMERLLAARLPMPEPHRPYAETRRAVGAVYRRMSEAVARYVRGLALWDELAVDDRIRLPALLAEGPPERALRRYDDDYRLLALDSPEFGVWSLVTETQALGAGLSRVARLLAELAPPRAGDRPRVHLLRLAASALDQPLMAAGKVPDGIALPLLGEGYINPRCRVAEMTREARPAVRGWWEGQAELPDAEAFLVGHLTSLRATQAPLVVLGEPGSGKSKLTEVLAARLASSEFLPIRVALRDVAAESTVTSQIEQGLAVVLDEEVKYQDLLESAEGALPVVVLDGFDELIQAAGTARYDYLEQIQEFQARQARLGRPVAVVVTSRTVVADRVRFPRGVLAVELMPFDDDQVRAWLDIWDQTNRALLARHALKPLPAAVALAQGEPARLPLLLLLLALYDATGNALQRGGGELGRAQLYESLIKDFATREVLREPGVRALPAARQRRLVERELVRLGAVALSMFARGRPVVAESALNRDLPALCGTGEQVEDASVNWAQQVTGRFFFVHQNQARPADDRARSYEFLHATFGEFLVAWLAVYAVRDLVRRHALAEDELTGPPDDDLLYAITSFSCLAERAPVVGFATELLRALPGPERSRAAEALAELVRGALYERKRRLFTEFVPVRHPLTRRLAAYSANLVLLLVAVSPETVSVRELLGDEDDFASWRSHAHLWKGQLERGGWPGLMRALRASRRADDIELGGMPESGRDVTAWWFGEFDRPPALLPVHTSREERPYFLDLAADLMGEEEEAALVQSDGRLRPLSLVVRDLFLHDGSGSVERVALYEDLASVWNELPQPGFHLDVLIRALTLDTGLPFDERARIVTALAGTGAGDHRLRPLVESMIFERTDSLDLLAAAGVPGDLLRDPNRP</sequence>
<dbReference type="RefSeq" id="WP_175598537.1">
    <property type="nucleotide sequence ID" value="NZ_JABWGO010000001.1"/>
</dbReference>
<dbReference type="EMBL" id="JABWGO010000001">
    <property type="protein sequence ID" value="NUW38922.1"/>
    <property type="molecule type" value="Genomic_DNA"/>
</dbReference>
<evidence type="ECO:0000313" key="2">
    <source>
        <dbReference type="EMBL" id="NUW38922.1"/>
    </source>
</evidence>
<organism evidence="2 3">
    <name type="scientific">Nonomuraea rhodomycinica</name>
    <dbReference type="NCBI Taxonomy" id="1712872"/>
    <lineage>
        <taxon>Bacteria</taxon>
        <taxon>Bacillati</taxon>
        <taxon>Actinomycetota</taxon>
        <taxon>Actinomycetes</taxon>
        <taxon>Streptosporangiales</taxon>
        <taxon>Streptosporangiaceae</taxon>
        <taxon>Nonomuraea</taxon>
    </lineage>
</organism>
<evidence type="ECO:0000313" key="3">
    <source>
        <dbReference type="Proteomes" id="UP000546126"/>
    </source>
</evidence>
<dbReference type="Pfam" id="PF22738">
    <property type="entry name" value="NNH7"/>
    <property type="match status" value="1"/>
</dbReference>
<keyword evidence="3" id="KW-1185">Reference proteome</keyword>
<dbReference type="Gene3D" id="3.40.50.300">
    <property type="entry name" value="P-loop containing nucleotide triphosphate hydrolases"/>
    <property type="match status" value="1"/>
</dbReference>
<evidence type="ECO:0000259" key="1">
    <source>
        <dbReference type="Pfam" id="PF22738"/>
    </source>
</evidence>
<dbReference type="InterPro" id="IPR027417">
    <property type="entry name" value="P-loop_NTPase"/>
</dbReference>
<reference evidence="2 3" key="1">
    <citation type="submission" date="2020-06" db="EMBL/GenBank/DDBJ databases">
        <authorList>
            <person name="Chanama M."/>
        </authorList>
    </citation>
    <scope>NUCLEOTIDE SEQUENCE [LARGE SCALE GENOMIC DNA]</scope>
    <source>
        <strain evidence="2 3">TBRC6557</strain>
    </source>
</reference>
<dbReference type="InterPro" id="IPR054567">
    <property type="entry name" value="NNH7"/>
</dbReference>
<proteinExistence type="predicted"/>
<protein>
    <recommendedName>
        <fullName evidence="1">NACHT N-terminal Helical domain-containing protein</fullName>
    </recommendedName>
</protein>
<dbReference type="Proteomes" id="UP000546126">
    <property type="component" value="Unassembled WGS sequence"/>
</dbReference>
<comment type="caution">
    <text evidence="2">The sequence shown here is derived from an EMBL/GenBank/DDBJ whole genome shotgun (WGS) entry which is preliminary data.</text>
</comment>
<dbReference type="AlphaFoldDB" id="A0A7Y6IIU7"/>
<gene>
    <name evidence="2" type="ORF">HT134_02090</name>
</gene>